<dbReference type="STRING" id="153721.MYP_3077"/>
<dbReference type="eggNOG" id="COG2120">
    <property type="taxonomic scope" value="Bacteria"/>
</dbReference>
<sequence length="841" mass="94239">MNQKPGIIILFLLLVHSFSSIAQPDERYNAAEIQQAIKKLNVLGSVLYIAAHPDDENTRLITYFTKDKLYNTGYLSLTRGDGGQNLIGSELNEQLGVIRTQELQEARRIDGGKQFFSRAKDFGFSKNPDETFMIWDREKVFADMVWVIRKFRPDVLITRFNTEPGKTHGHHTASAILAEEAFEAAGDPTKFPEQLKYVQVWQPKRLLWNTNWWFYGSEKDFNTQGLLKIDVGTFNPTLGQSYTEIAAASRSMHKSQGFGTSGTRGTAIEYLQHTKGSKPNSDIFEDIDVSWNRIQGGAKIGELLNKIYSGFNSTNPSASVAPLLEVRSLIKALPDSYWKEIKLQETEDVIKTCLGLWTEVIASDYSAVPGQEMKVNVELVNRSSIPVEIKKITFSVNKDSSLASTLKDNVPLAFSTKIKIPSEMPYSQPYWLVHRGSKGMFDVNDQQLIGKPENDPAIETTFDFVINGQSIRYTTPVVYKKADPAKGEQYRPLEIIPPLFVNLSERLLVFGDNSPKELDIRLKSGVDNISGKLMIEIPKSWKAEPAVQDFSIKGKGNEEGFKFKVFPSTEAMTGTLKVFAVSGKDTLQNGNINIRYDHIKPQLLLPESNAKIVKLELKTTGKNIGYLQGAGDDIPGSLSQIGYKVSVLKEDAITPSLLSSFDAVVIGIRAYNTREKLKYINPLLLNYVKNGGTLVVQYNTMPSRFGDGRMVTDSIGPYPFKLSNDRVTMEDAPVKFLIPGHPLLNTPNKITEKDFENWVQERGLYFPNDWSKEYQALLSCQDIGETPKDGGLLYARYGKGTYIYTSYSWFRQLPAGVPGAYRIFVNLLSSGNDGKKKKNGK</sequence>
<dbReference type="PANTHER" id="PTHR12993">
    <property type="entry name" value="N-ACETYLGLUCOSAMINYL-PHOSPHATIDYLINOSITOL DE-N-ACETYLASE-RELATED"/>
    <property type="match status" value="1"/>
</dbReference>
<reference evidence="2 3" key="1">
    <citation type="submission" date="2014-09" db="EMBL/GenBank/DDBJ databases">
        <title>Sporocytophaga myxococcoides PG-01 genome sequencing.</title>
        <authorList>
            <person name="Liu L."/>
            <person name="Gao P.J."/>
            <person name="Chen G.J."/>
            <person name="Wang L.S."/>
        </authorList>
    </citation>
    <scope>NUCLEOTIDE SEQUENCE [LARGE SCALE GENOMIC DNA]</scope>
    <source>
        <strain evidence="2 3">PG-01</strain>
    </source>
</reference>
<gene>
    <name evidence="2" type="ORF">MYP_3077</name>
</gene>
<protein>
    <recommendedName>
        <fullName evidence="4">LmbE family protein</fullName>
    </recommendedName>
</protein>
<feature type="signal peptide" evidence="1">
    <location>
        <begin position="1"/>
        <end position="22"/>
    </location>
</feature>
<evidence type="ECO:0000313" key="3">
    <source>
        <dbReference type="Proteomes" id="UP000030185"/>
    </source>
</evidence>
<organism evidence="2 3">
    <name type="scientific">Sporocytophaga myxococcoides</name>
    <dbReference type="NCBI Taxonomy" id="153721"/>
    <lineage>
        <taxon>Bacteria</taxon>
        <taxon>Pseudomonadati</taxon>
        <taxon>Bacteroidota</taxon>
        <taxon>Cytophagia</taxon>
        <taxon>Cytophagales</taxon>
        <taxon>Cytophagaceae</taxon>
        <taxon>Sporocytophaga</taxon>
    </lineage>
</organism>
<dbReference type="OrthoDB" id="9759749at2"/>
<evidence type="ECO:0008006" key="4">
    <source>
        <dbReference type="Google" id="ProtNLM"/>
    </source>
</evidence>
<dbReference type="InterPro" id="IPR003737">
    <property type="entry name" value="GlcNAc_PI_deacetylase-related"/>
</dbReference>
<proteinExistence type="predicted"/>
<dbReference type="EMBL" id="BBLT01000006">
    <property type="protein sequence ID" value="GAL85848.1"/>
    <property type="molecule type" value="Genomic_DNA"/>
</dbReference>
<dbReference type="Pfam" id="PF02585">
    <property type="entry name" value="PIG-L"/>
    <property type="match status" value="1"/>
</dbReference>
<comment type="caution">
    <text evidence="2">The sequence shown here is derived from an EMBL/GenBank/DDBJ whole genome shotgun (WGS) entry which is preliminary data.</text>
</comment>
<dbReference type="InterPro" id="IPR024078">
    <property type="entry name" value="LmbE-like_dom_sf"/>
</dbReference>
<evidence type="ECO:0000313" key="2">
    <source>
        <dbReference type="EMBL" id="GAL85848.1"/>
    </source>
</evidence>
<dbReference type="Proteomes" id="UP000030185">
    <property type="component" value="Unassembled WGS sequence"/>
</dbReference>
<dbReference type="PANTHER" id="PTHR12993:SF11">
    <property type="entry name" value="N-ACETYLGLUCOSAMINYL-PHOSPHATIDYLINOSITOL DE-N-ACETYLASE"/>
    <property type="match status" value="1"/>
</dbReference>
<dbReference type="InterPro" id="IPR029062">
    <property type="entry name" value="Class_I_gatase-like"/>
</dbReference>
<keyword evidence="1" id="KW-0732">Signal</keyword>
<accession>A0A098LID4</accession>
<dbReference type="AlphaFoldDB" id="A0A098LID4"/>
<evidence type="ECO:0000256" key="1">
    <source>
        <dbReference type="SAM" id="SignalP"/>
    </source>
</evidence>
<keyword evidence="3" id="KW-1185">Reference proteome</keyword>
<name>A0A098LID4_9BACT</name>
<dbReference type="SUPFAM" id="SSF52317">
    <property type="entry name" value="Class I glutamine amidotransferase-like"/>
    <property type="match status" value="1"/>
</dbReference>
<dbReference type="SUPFAM" id="SSF102588">
    <property type="entry name" value="LmbE-like"/>
    <property type="match status" value="1"/>
</dbReference>
<dbReference type="Gene3D" id="3.40.50.10320">
    <property type="entry name" value="LmbE-like"/>
    <property type="match status" value="1"/>
</dbReference>
<dbReference type="GO" id="GO:0016811">
    <property type="term" value="F:hydrolase activity, acting on carbon-nitrogen (but not peptide) bonds, in linear amides"/>
    <property type="evidence" value="ECO:0007669"/>
    <property type="project" value="TreeGrafter"/>
</dbReference>
<feature type="chain" id="PRO_5001944678" description="LmbE family protein" evidence="1">
    <location>
        <begin position="23"/>
        <end position="841"/>
    </location>
</feature>